<sequence>MAGNGRYPTPRRHIDLDRPNIFRVYDYYLGGTTNWAIDRFFGDQVLRKSPLMSDIARTNQVFLNRVIRYLVESGVQQFVDVGSGVLTRDNTHQVADALAFDAGREPDVRVVYTAPDPITVAHAEVLLDRDGDPRRHAVVEADLLEPAQLWAQVEDVEILDLNQPVALLLITALQVQQRRDLDGLDLMDSVVQLRERLPAGSYIALSHLTEDAAPADICERLAEVKRMYSTWTDSSLVWRSHEDIARVLAGLELVKPGWTSNWHVDESFSTRSDVAPALPSPTVVWAGLGHKP</sequence>
<dbReference type="GO" id="GO:0032259">
    <property type="term" value="P:methylation"/>
    <property type="evidence" value="ECO:0007669"/>
    <property type="project" value="UniProtKB-KW"/>
</dbReference>
<dbReference type="PIRSF" id="PIRSF017393">
    <property type="entry name" value="MTase_SAV2177"/>
    <property type="match status" value="1"/>
</dbReference>
<keyword evidence="1" id="KW-0808">Transferase</keyword>
<dbReference type="EMBL" id="FWXV01000004">
    <property type="protein sequence ID" value="SMD14762.1"/>
    <property type="molecule type" value="Genomic_DNA"/>
</dbReference>
<reference evidence="1 2" key="1">
    <citation type="submission" date="2017-04" db="EMBL/GenBank/DDBJ databases">
        <authorList>
            <person name="Afonso C.L."/>
            <person name="Miller P.J."/>
            <person name="Scott M.A."/>
            <person name="Spackman E."/>
            <person name="Goraichik I."/>
            <person name="Dimitrov K.M."/>
            <person name="Suarez D.L."/>
            <person name="Swayne D.E."/>
        </authorList>
    </citation>
    <scope>NUCLEOTIDE SEQUENCE [LARGE SCALE GENOMIC DNA]</scope>
    <source>
        <strain evidence="1 2">DSM 43828</strain>
    </source>
</reference>
<dbReference type="InterPro" id="IPR006764">
    <property type="entry name" value="SAM_dep_MeTrfase_SAV2177_type"/>
</dbReference>
<evidence type="ECO:0000313" key="1">
    <source>
        <dbReference type="EMBL" id="SMD14762.1"/>
    </source>
</evidence>
<name>A0A1W2EYV7_KIBAR</name>
<organism evidence="1 2">
    <name type="scientific">Kibdelosporangium aridum</name>
    <dbReference type="NCBI Taxonomy" id="2030"/>
    <lineage>
        <taxon>Bacteria</taxon>
        <taxon>Bacillati</taxon>
        <taxon>Actinomycetota</taxon>
        <taxon>Actinomycetes</taxon>
        <taxon>Pseudonocardiales</taxon>
        <taxon>Pseudonocardiaceae</taxon>
        <taxon>Kibdelosporangium</taxon>
    </lineage>
</organism>
<accession>A0A1W2EYV7</accession>
<protein>
    <submittedName>
        <fullName evidence="1">S-adenosyl methyltransferase</fullName>
    </submittedName>
</protein>
<dbReference type="InterPro" id="IPR029063">
    <property type="entry name" value="SAM-dependent_MTases_sf"/>
</dbReference>
<dbReference type="AlphaFoldDB" id="A0A1W2EYV7"/>
<dbReference type="GO" id="GO:0008168">
    <property type="term" value="F:methyltransferase activity"/>
    <property type="evidence" value="ECO:0007669"/>
    <property type="project" value="UniProtKB-KW"/>
</dbReference>
<dbReference type="Gene3D" id="3.40.50.150">
    <property type="entry name" value="Vaccinia Virus protein VP39"/>
    <property type="match status" value="1"/>
</dbReference>
<keyword evidence="2" id="KW-1185">Reference proteome</keyword>
<dbReference type="Pfam" id="PF04672">
    <property type="entry name" value="Methyltransf_19"/>
    <property type="match status" value="1"/>
</dbReference>
<proteinExistence type="predicted"/>
<dbReference type="SUPFAM" id="SSF53335">
    <property type="entry name" value="S-adenosyl-L-methionine-dependent methyltransferases"/>
    <property type="match status" value="1"/>
</dbReference>
<dbReference type="Proteomes" id="UP000192674">
    <property type="component" value="Unassembled WGS sequence"/>
</dbReference>
<gene>
    <name evidence="1" type="ORF">SAMN05661093_05113</name>
</gene>
<keyword evidence="1" id="KW-0489">Methyltransferase</keyword>
<evidence type="ECO:0000313" key="2">
    <source>
        <dbReference type="Proteomes" id="UP000192674"/>
    </source>
</evidence>